<protein>
    <submittedName>
        <fullName evidence="2">Uncharacterized protein</fullName>
    </submittedName>
</protein>
<evidence type="ECO:0000256" key="1">
    <source>
        <dbReference type="SAM" id="SignalP"/>
    </source>
</evidence>
<organism evidence="2 3">
    <name type="scientific">Polypedilum vanderplanki</name>
    <name type="common">Sleeping chironomid midge</name>
    <dbReference type="NCBI Taxonomy" id="319348"/>
    <lineage>
        <taxon>Eukaryota</taxon>
        <taxon>Metazoa</taxon>
        <taxon>Ecdysozoa</taxon>
        <taxon>Arthropoda</taxon>
        <taxon>Hexapoda</taxon>
        <taxon>Insecta</taxon>
        <taxon>Pterygota</taxon>
        <taxon>Neoptera</taxon>
        <taxon>Endopterygota</taxon>
        <taxon>Diptera</taxon>
        <taxon>Nematocera</taxon>
        <taxon>Chironomoidea</taxon>
        <taxon>Chironomidae</taxon>
        <taxon>Chironominae</taxon>
        <taxon>Polypedilum</taxon>
        <taxon>Polypedilum</taxon>
    </lineage>
</organism>
<reference evidence="2" key="1">
    <citation type="submission" date="2021-03" db="EMBL/GenBank/DDBJ databases">
        <title>Chromosome level genome of the anhydrobiotic midge Polypedilum vanderplanki.</title>
        <authorList>
            <person name="Yoshida Y."/>
            <person name="Kikawada T."/>
            <person name="Gusev O."/>
        </authorList>
    </citation>
    <scope>NUCLEOTIDE SEQUENCE</scope>
    <source>
        <strain evidence="2">NIAS01</strain>
        <tissue evidence="2">Whole body or cell culture</tissue>
    </source>
</reference>
<proteinExistence type="predicted"/>
<sequence length="238" mass="28011">MKLLILLALFTFFNKINAIQINCDFSRSDPWTEVGVIYYCAMTNNVFEMTPENSEVTQINGMHYNFKTNKEVLGFWAEAVNMLYFPKNLNVHFENLIAVGFENTGMSEVHKEDLQPFGEKLTFFRLSGTNLQIIEKDLFIYNPNLRTVVLQRNKIRQIDPFVFDNLHHLKYLSLKSNYCIDPSHNTWERVAEDIALMKTICSTEHYQCEDLLKENNYLRSKILMLEKQLEEINETEID</sequence>
<accession>A0A9J6BM38</accession>
<dbReference type="AlphaFoldDB" id="A0A9J6BM38"/>
<keyword evidence="3" id="KW-1185">Reference proteome</keyword>
<feature type="signal peptide" evidence="1">
    <location>
        <begin position="1"/>
        <end position="18"/>
    </location>
</feature>
<dbReference type="Gene3D" id="3.80.10.10">
    <property type="entry name" value="Ribonuclease Inhibitor"/>
    <property type="match status" value="1"/>
</dbReference>
<dbReference type="EMBL" id="JADBJN010000003">
    <property type="protein sequence ID" value="KAG5670805.1"/>
    <property type="molecule type" value="Genomic_DNA"/>
</dbReference>
<feature type="chain" id="PRO_5039955140" evidence="1">
    <location>
        <begin position="19"/>
        <end position="238"/>
    </location>
</feature>
<dbReference type="Proteomes" id="UP001107558">
    <property type="component" value="Chromosome 3"/>
</dbReference>
<dbReference type="OrthoDB" id="7779401at2759"/>
<name>A0A9J6BM38_POLVA</name>
<gene>
    <name evidence="2" type="ORF">PVAND_001043</name>
</gene>
<keyword evidence="1" id="KW-0732">Signal</keyword>
<dbReference type="SUPFAM" id="SSF52058">
    <property type="entry name" value="L domain-like"/>
    <property type="match status" value="1"/>
</dbReference>
<evidence type="ECO:0000313" key="2">
    <source>
        <dbReference type="EMBL" id="KAG5670805.1"/>
    </source>
</evidence>
<evidence type="ECO:0000313" key="3">
    <source>
        <dbReference type="Proteomes" id="UP001107558"/>
    </source>
</evidence>
<dbReference type="InterPro" id="IPR001611">
    <property type="entry name" value="Leu-rich_rpt"/>
</dbReference>
<comment type="caution">
    <text evidence="2">The sequence shown here is derived from an EMBL/GenBank/DDBJ whole genome shotgun (WGS) entry which is preliminary data.</text>
</comment>
<dbReference type="InterPro" id="IPR032675">
    <property type="entry name" value="LRR_dom_sf"/>
</dbReference>
<dbReference type="Pfam" id="PF13855">
    <property type="entry name" value="LRR_8"/>
    <property type="match status" value="1"/>
</dbReference>